<feature type="transmembrane region" description="Helical" evidence="8">
    <location>
        <begin position="806"/>
        <end position="829"/>
    </location>
</feature>
<evidence type="ECO:0000259" key="10">
    <source>
        <dbReference type="PROSITE" id="PS50104"/>
    </source>
</evidence>
<dbReference type="GO" id="GO:0005886">
    <property type="term" value="C:plasma membrane"/>
    <property type="evidence" value="ECO:0007669"/>
    <property type="project" value="TreeGrafter"/>
</dbReference>
<dbReference type="PANTHER" id="PTHR24365:SF530">
    <property type="entry name" value="MSTPROX-RELATED"/>
    <property type="match status" value="1"/>
</dbReference>
<protein>
    <submittedName>
        <fullName evidence="12">Protein toll</fullName>
    </submittedName>
</protein>
<dbReference type="GO" id="GO:0007165">
    <property type="term" value="P:signal transduction"/>
    <property type="evidence" value="ECO:0007669"/>
    <property type="project" value="InterPro"/>
</dbReference>
<keyword evidence="5 9" id="KW-0732">Signal</keyword>
<evidence type="ECO:0000256" key="5">
    <source>
        <dbReference type="ARBA" id="ARBA00022729"/>
    </source>
</evidence>
<dbReference type="PROSITE" id="PS50104">
    <property type="entry name" value="TIR"/>
    <property type="match status" value="1"/>
</dbReference>
<dbReference type="InterPro" id="IPR000157">
    <property type="entry name" value="TIR_dom"/>
</dbReference>
<dbReference type="InterPro" id="IPR001611">
    <property type="entry name" value="Leu-rich_rpt"/>
</dbReference>
<reference evidence="12" key="1">
    <citation type="submission" date="2025-08" db="UniProtKB">
        <authorList>
            <consortium name="RefSeq"/>
        </authorList>
    </citation>
    <scope>IDENTIFICATION</scope>
    <source>
        <strain evidence="12">14028-0561.14</strain>
        <tissue evidence="12">Whole fly</tissue>
    </source>
</reference>
<dbReference type="SUPFAM" id="SSF52200">
    <property type="entry name" value="Toll/Interleukin receptor TIR domain"/>
    <property type="match status" value="1"/>
</dbReference>
<gene>
    <name evidence="12" type="primary">MstProx</name>
</gene>
<evidence type="ECO:0000256" key="4">
    <source>
        <dbReference type="ARBA" id="ARBA00022692"/>
    </source>
</evidence>
<dbReference type="OrthoDB" id="9985615at2759"/>
<dbReference type="RefSeq" id="XP_017037441.1">
    <property type="nucleotide sequence ID" value="XM_017181952.2"/>
</dbReference>
<dbReference type="InterPro" id="IPR032675">
    <property type="entry name" value="LRR_dom_sf"/>
</dbReference>
<evidence type="ECO:0000313" key="11">
    <source>
        <dbReference type="Proteomes" id="UP001652661"/>
    </source>
</evidence>
<evidence type="ECO:0000256" key="9">
    <source>
        <dbReference type="SAM" id="SignalP"/>
    </source>
</evidence>
<dbReference type="InterPro" id="IPR000372">
    <property type="entry name" value="LRRNT"/>
</dbReference>
<organism evidence="11 12">
    <name type="scientific">Drosophila kikkawai</name>
    <name type="common">Fruit fly</name>
    <dbReference type="NCBI Taxonomy" id="30033"/>
    <lineage>
        <taxon>Eukaryota</taxon>
        <taxon>Metazoa</taxon>
        <taxon>Ecdysozoa</taxon>
        <taxon>Arthropoda</taxon>
        <taxon>Hexapoda</taxon>
        <taxon>Insecta</taxon>
        <taxon>Pterygota</taxon>
        <taxon>Neoptera</taxon>
        <taxon>Endopterygota</taxon>
        <taxon>Diptera</taxon>
        <taxon>Brachycera</taxon>
        <taxon>Muscomorpha</taxon>
        <taxon>Ephydroidea</taxon>
        <taxon>Drosophilidae</taxon>
        <taxon>Drosophila</taxon>
        <taxon>Sophophora</taxon>
    </lineage>
</organism>
<accession>A0A6P4JP94</accession>
<evidence type="ECO:0000256" key="7">
    <source>
        <dbReference type="ARBA" id="ARBA00023136"/>
    </source>
</evidence>
<dbReference type="PANTHER" id="PTHR24365">
    <property type="entry name" value="TOLL-LIKE RECEPTOR"/>
    <property type="match status" value="1"/>
</dbReference>
<keyword evidence="4 8" id="KW-0812">Transmembrane</keyword>
<dbReference type="Proteomes" id="UP001652661">
    <property type="component" value="Chromosome 3R"/>
</dbReference>
<dbReference type="AlphaFoldDB" id="A0A6P4JP94"/>
<keyword evidence="7 8" id="KW-0472">Membrane</keyword>
<dbReference type="Pfam" id="PF13676">
    <property type="entry name" value="TIR_2"/>
    <property type="match status" value="1"/>
</dbReference>
<dbReference type="SUPFAM" id="SSF52058">
    <property type="entry name" value="L domain-like"/>
    <property type="match status" value="3"/>
</dbReference>
<dbReference type="InterPro" id="IPR035897">
    <property type="entry name" value="Toll_tir_struct_dom_sf"/>
</dbReference>
<feature type="signal peptide" evidence="9">
    <location>
        <begin position="1"/>
        <end position="20"/>
    </location>
</feature>
<evidence type="ECO:0000256" key="8">
    <source>
        <dbReference type="SAM" id="Phobius"/>
    </source>
</evidence>
<keyword evidence="6 8" id="KW-1133">Transmembrane helix</keyword>
<keyword evidence="3" id="KW-0433">Leucine-rich repeat</keyword>
<comment type="subcellular location">
    <subcellularLocation>
        <location evidence="1">Membrane</location>
        <topology evidence="1">Single-pass membrane protein</topology>
    </subcellularLocation>
</comment>
<dbReference type="PROSITE" id="PS51450">
    <property type="entry name" value="LRR"/>
    <property type="match status" value="2"/>
</dbReference>
<dbReference type="GO" id="GO:0038023">
    <property type="term" value="F:signaling receptor activity"/>
    <property type="evidence" value="ECO:0007669"/>
    <property type="project" value="TreeGrafter"/>
</dbReference>
<sequence>MGSKWPIFCTIWILINSSLSTGEFKRKKLLENIAENYCEAYCGGICNDEIYDKTCNDEDRNFIATNEYQLKFNDGELEILWNNPHFNGCNLTPITQEKHAKLNVLIVTKSRRDCRGGDYLRQLGVETANRFELHLDVFRAFERRVHYMNGPQSVTFFFQGSVKFNKIHDYINVPMNNLEEIIVNCDSESESQAVEFDANIFKGKPHLKSIAFGGFNIATLGNDVFSPLASLKKLGFSKVTINNLSLMSLNPLQNSLEQLVLDIPQEVDLQHFRTFPQLKLIKVRNYIPYDNLTALLCTPTECIFKRGSNGIACPDVCDCQYNYDYMELEINCSNRGLTQIPPLPIPIIGDSKLIFQNNSLAELPDFSSAGYSNLRRLDVARNQLSNLSIRHLPRKLDYLDISFNDVKQINSHLVEYIRNVSIFKQTGNQWLVYCDDDLLLHLFRDLKKSMRMKAKKLRPIFKQLSSQSPEGFLKFLGQHFLKLGSTRRGYFMIDEEKLGRSMLLKLDDLGKQMYIRESMEWLHRSLSSVNEEYETFYHYHMCGVCPYKCECCQYRNKPKLKVDCRNKFIISFPSINPHQHLVGQKENITDYIELHLANNNISKITTEMLPKNLSYLDLSNNNLESLDNSVVRFLRKLRASAEIKLSGNPWTCHCESRSLLSFLRDEDPKEYTLILNRCNISQDNCPDSCVCCLDKATWPSFIVDCAGEGLVKVPKISRNVGYLDLRNNNISELSPTENILLANRSQASPLKIYMSGNPWSCTCQDVEYLNAIKSISSSIADFTEMTCSSGEKLLSIEQENICSSGLAYYIALAATLAAVLMVTNFLVCFRQPLLIWLYEHDLFLSLATRMELDQDKRYDAFLAFTHKDEDLVGEFVERLEKGRQPFRLCFYLRDWLAGECIPDCISRSVRDSRRIIILMTANFLKSTWGRLEFRLALHATSKDRCKRLIVVVYPDVTSFDDLDSELRAYMVFNTYLERSHPNFWNKLIYSMPHVKMQ</sequence>
<name>A0A6P4JP94_DROKI</name>
<dbReference type="Gene3D" id="3.80.10.10">
    <property type="entry name" value="Ribonuclease Inhibitor"/>
    <property type="match status" value="4"/>
</dbReference>
<feature type="domain" description="TIR" evidence="10">
    <location>
        <begin position="856"/>
        <end position="991"/>
    </location>
</feature>
<proteinExistence type="inferred from homology"/>
<feature type="chain" id="PRO_5028189480" evidence="9">
    <location>
        <begin position="21"/>
        <end position="997"/>
    </location>
</feature>
<dbReference type="Gene3D" id="3.40.50.10140">
    <property type="entry name" value="Toll/interleukin-1 receptor homology (TIR) domain"/>
    <property type="match status" value="1"/>
</dbReference>
<dbReference type="SMART" id="SM00013">
    <property type="entry name" value="LRRNT"/>
    <property type="match status" value="3"/>
</dbReference>
<comment type="similarity">
    <text evidence="2">Belongs to the Toll-like receptor family.</text>
</comment>
<evidence type="ECO:0000256" key="2">
    <source>
        <dbReference type="ARBA" id="ARBA00009634"/>
    </source>
</evidence>
<evidence type="ECO:0000256" key="3">
    <source>
        <dbReference type="ARBA" id="ARBA00022614"/>
    </source>
</evidence>
<dbReference type="Pfam" id="PF01462">
    <property type="entry name" value="LRRNT"/>
    <property type="match status" value="1"/>
</dbReference>
<dbReference type="SMART" id="SM00255">
    <property type="entry name" value="TIR"/>
    <property type="match status" value="1"/>
</dbReference>
<evidence type="ECO:0000256" key="6">
    <source>
        <dbReference type="ARBA" id="ARBA00022989"/>
    </source>
</evidence>
<evidence type="ECO:0000256" key="1">
    <source>
        <dbReference type="ARBA" id="ARBA00004167"/>
    </source>
</evidence>
<keyword evidence="11" id="KW-1185">Reference proteome</keyword>
<dbReference type="PRINTS" id="PR01537">
    <property type="entry name" value="INTRLKN1R1F"/>
</dbReference>
<evidence type="ECO:0000313" key="12">
    <source>
        <dbReference type="RefSeq" id="XP_017037441.1"/>
    </source>
</evidence>